<dbReference type="OrthoDB" id="7061952at2"/>
<keyword evidence="4" id="KW-1185">Reference proteome</keyword>
<gene>
    <name evidence="3" type="ORF">SAMN02745724_00083</name>
</gene>
<feature type="chain" id="PRO_5011669706" description="TolA protein" evidence="2">
    <location>
        <begin position="21"/>
        <end position="299"/>
    </location>
</feature>
<reference evidence="3 4" key="1">
    <citation type="submission" date="2016-10" db="EMBL/GenBank/DDBJ databases">
        <authorList>
            <person name="de Groot N.N."/>
        </authorList>
    </citation>
    <scope>NUCLEOTIDE SEQUENCE [LARGE SCALE GENOMIC DNA]</scope>
    <source>
        <strain evidence="3 4">DSM 6059</strain>
    </source>
</reference>
<evidence type="ECO:0000313" key="3">
    <source>
        <dbReference type="EMBL" id="SFB78933.1"/>
    </source>
</evidence>
<evidence type="ECO:0000313" key="4">
    <source>
        <dbReference type="Proteomes" id="UP000198862"/>
    </source>
</evidence>
<evidence type="ECO:0000256" key="2">
    <source>
        <dbReference type="SAM" id="SignalP"/>
    </source>
</evidence>
<feature type="region of interest" description="Disordered" evidence="1">
    <location>
        <begin position="201"/>
        <end position="224"/>
    </location>
</feature>
<dbReference type="STRING" id="1123010.SAMN02745724_00083"/>
<dbReference type="RefSeq" id="WP_091978725.1">
    <property type="nucleotide sequence ID" value="NZ_FOLO01000001.1"/>
</dbReference>
<organism evidence="3 4">
    <name type="scientific">Pseudoalteromonas denitrificans DSM 6059</name>
    <dbReference type="NCBI Taxonomy" id="1123010"/>
    <lineage>
        <taxon>Bacteria</taxon>
        <taxon>Pseudomonadati</taxon>
        <taxon>Pseudomonadota</taxon>
        <taxon>Gammaproteobacteria</taxon>
        <taxon>Alteromonadales</taxon>
        <taxon>Pseudoalteromonadaceae</taxon>
        <taxon>Pseudoalteromonas</taxon>
    </lineage>
</organism>
<dbReference type="Proteomes" id="UP000198862">
    <property type="component" value="Unassembled WGS sequence"/>
</dbReference>
<name>A0A1I1E248_9GAMM</name>
<protein>
    <recommendedName>
        <fullName evidence="5">TolA protein</fullName>
    </recommendedName>
</protein>
<dbReference type="AlphaFoldDB" id="A0A1I1E248"/>
<dbReference type="EMBL" id="FOLO01000001">
    <property type="protein sequence ID" value="SFB78933.1"/>
    <property type="molecule type" value="Genomic_DNA"/>
</dbReference>
<proteinExistence type="predicted"/>
<feature type="signal peptide" evidence="2">
    <location>
        <begin position="1"/>
        <end position="20"/>
    </location>
</feature>
<sequence length="299" mass="34202">MKNLILSSLAFAVFSVSVNAKESSVDLSKIKREINIMSNILTASFAQDNTLGLHRIEAQYFISQGITFKLEAKSLNNRGFSWSNILPSIPLPPEAVAPIAFNFDETHIEEIKERAISVSREAYNTALEAIQESSDHIRELAEQERDIDHEIRSKEREVKDVSFERRHAEKESLKELEVRKKELKNQVKELEKQKVALKKERKKLKSDVREKQNNNKKAYQKQKKQTLMSIKNTLSISLCDYGAGLRNLPSSENVNFILKNAGENKNDIIYIFSKKDIKSCVVGDINSEQLLAKAISYRF</sequence>
<evidence type="ECO:0008006" key="5">
    <source>
        <dbReference type="Google" id="ProtNLM"/>
    </source>
</evidence>
<evidence type="ECO:0000256" key="1">
    <source>
        <dbReference type="SAM" id="MobiDB-lite"/>
    </source>
</evidence>
<keyword evidence="2" id="KW-0732">Signal</keyword>
<accession>A0A1I1E248</accession>